<evidence type="ECO:0000256" key="1">
    <source>
        <dbReference type="ARBA" id="ARBA00009463"/>
    </source>
</evidence>
<dbReference type="NCBIfam" id="NF004783">
    <property type="entry name" value="PRK06129.1"/>
    <property type="match status" value="1"/>
</dbReference>
<dbReference type="InterPro" id="IPR006108">
    <property type="entry name" value="3HC_DH_C"/>
</dbReference>
<dbReference type="SUPFAM" id="SSF48179">
    <property type="entry name" value="6-phosphogluconate dehydrogenase C-terminal domain-like"/>
    <property type="match status" value="1"/>
</dbReference>
<name>Q1YL56_AURMS</name>
<dbReference type="AlphaFoldDB" id="Q1YL56"/>
<dbReference type="PANTHER" id="PTHR48075:SF1">
    <property type="entry name" value="LAMBDA-CRYSTALLIN HOMOLOG"/>
    <property type="match status" value="1"/>
</dbReference>
<dbReference type="InterPro" id="IPR008927">
    <property type="entry name" value="6-PGluconate_DH-like_C_sf"/>
</dbReference>
<dbReference type="HOGENOM" id="CLU_009834_0_0_5"/>
<dbReference type="Pfam" id="PF02737">
    <property type="entry name" value="3HCDH_N"/>
    <property type="match status" value="1"/>
</dbReference>
<feature type="domain" description="3-hydroxyacyl-CoA dehydrogenase NAD binding" evidence="4">
    <location>
        <begin position="5"/>
        <end position="182"/>
    </location>
</feature>
<keyword evidence="2" id="KW-0560">Oxidoreductase</keyword>
<accession>Q1YL56</accession>
<comment type="caution">
    <text evidence="5">The sequence shown here is derived from an EMBL/GenBank/DDBJ whole genome shotgun (WGS) entry which is preliminary data.</text>
</comment>
<organism evidence="5 6">
    <name type="scientific">Aurantimonas manganoxydans (strain ATCC BAA-1229 / DSM 21871 / SI85-9A1)</name>
    <dbReference type="NCBI Taxonomy" id="287752"/>
    <lineage>
        <taxon>Bacteria</taxon>
        <taxon>Pseudomonadati</taxon>
        <taxon>Pseudomonadota</taxon>
        <taxon>Alphaproteobacteria</taxon>
        <taxon>Hyphomicrobiales</taxon>
        <taxon>Aurantimonadaceae</taxon>
        <taxon>Aurantimonas</taxon>
    </lineage>
</organism>
<evidence type="ECO:0000259" key="3">
    <source>
        <dbReference type="Pfam" id="PF00725"/>
    </source>
</evidence>
<dbReference type="GO" id="GO:0006631">
    <property type="term" value="P:fatty acid metabolic process"/>
    <property type="evidence" value="ECO:0007669"/>
    <property type="project" value="InterPro"/>
</dbReference>
<dbReference type="BioCyc" id="AURANTIMONAS:SI859A1_02691-MONOMER"/>
<evidence type="ECO:0000313" key="5">
    <source>
        <dbReference type="EMBL" id="EAS51875.1"/>
    </source>
</evidence>
<evidence type="ECO:0000256" key="2">
    <source>
        <dbReference type="ARBA" id="ARBA00023002"/>
    </source>
</evidence>
<dbReference type="InterPro" id="IPR006176">
    <property type="entry name" value="3-OHacyl-CoA_DH_NAD-bd"/>
</dbReference>
<dbReference type="Gene3D" id="1.10.1040.10">
    <property type="entry name" value="N-(1-d-carboxylethyl)-l-norvaline Dehydrogenase, domain 2"/>
    <property type="match status" value="1"/>
</dbReference>
<dbReference type="PANTHER" id="PTHR48075">
    <property type="entry name" value="3-HYDROXYACYL-COA DEHYDROGENASE FAMILY PROTEIN"/>
    <property type="match status" value="1"/>
</dbReference>
<dbReference type="SUPFAM" id="SSF51735">
    <property type="entry name" value="NAD(P)-binding Rossmann-fold domains"/>
    <property type="match status" value="1"/>
</dbReference>
<dbReference type="Pfam" id="PF00725">
    <property type="entry name" value="3HCDH"/>
    <property type="match status" value="1"/>
</dbReference>
<protein>
    <submittedName>
        <fullName evidence="5">Putative 3-hydroxyacyl-CoA dehydrogenase</fullName>
    </submittedName>
</protein>
<dbReference type="GO" id="GO:0050104">
    <property type="term" value="F:L-gulonate 3-dehydrogenase activity"/>
    <property type="evidence" value="ECO:0007669"/>
    <property type="project" value="TreeGrafter"/>
</dbReference>
<dbReference type="RefSeq" id="WP_009210513.1">
    <property type="nucleotide sequence ID" value="NZ_BBWP01000002.1"/>
</dbReference>
<dbReference type="InterPro" id="IPR013328">
    <property type="entry name" value="6PGD_dom2"/>
</dbReference>
<sequence length="316" mass="34423">MNIEKVAIAGAGIIGASWAIVYARSGLQVAIFDHSAEGRAALPGRLAEAIAISDALLRPGETVAQVTARITIHDNLADAVADADFVHECIVEKLDAKVAIFAELDRLAGPDAILATTTSSFPVSKFASELACRDRCIVVHPATPPHLLPVTEICPAPFTRADVTDATFRFMEACGQTPVHIKREIPSFVLNRMQAALVVEMFRCLNEDLISAEDIDKIISQGFGMRWAFLGPFEGVDLNAKGGIRQYLENFGFLFNEMANELGFADVVTDKSIDALEAYARNKIPLDKLQEKVSWRDQSIIALRQLKDARGTVDRG</sequence>
<gene>
    <name evidence="5" type="ORF">SI859A1_02691</name>
</gene>
<dbReference type="InterPro" id="IPR036291">
    <property type="entry name" value="NAD(P)-bd_dom_sf"/>
</dbReference>
<proteinExistence type="inferred from homology"/>
<dbReference type="Proteomes" id="UP000000321">
    <property type="component" value="Unassembled WGS sequence"/>
</dbReference>
<evidence type="ECO:0000259" key="4">
    <source>
        <dbReference type="Pfam" id="PF02737"/>
    </source>
</evidence>
<dbReference type="EMBL" id="AAPJ01000001">
    <property type="protein sequence ID" value="EAS51875.1"/>
    <property type="molecule type" value="Genomic_DNA"/>
</dbReference>
<dbReference type="GO" id="GO:0070403">
    <property type="term" value="F:NAD+ binding"/>
    <property type="evidence" value="ECO:0007669"/>
    <property type="project" value="InterPro"/>
</dbReference>
<keyword evidence="6" id="KW-1185">Reference proteome</keyword>
<evidence type="ECO:0000313" key="6">
    <source>
        <dbReference type="Proteomes" id="UP000000321"/>
    </source>
</evidence>
<reference evidence="5 6" key="1">
    <citation type="journal article" date="2008" name="Appl. Environ. Microbiol.">
        <title>Genomic insights into Mn(II) oxidation by the marine alphaproteobacterium Aurantimonas sp. strain SI85-9A1.</title>
        <authorList>
            <person name="Dick G.J."/>
            <person name="Podell S."/>
            <person name="Johnson H.A."/>
            <person name="Rivera-Espinoza Y."/>
            <person name="Bernier-Latmani R."/>
            <person name="McCarthy J.K."/>
            <person name="Torpey J.W."/>
            <person name="Clement B.G."/>
            <person name="Gaasterland T."/>
            <person name="Tebo B.M."/>
        </authorList>
    </citation>
    <scope>NUCLEOTIDE SEQUENCE [LARGE SCALE GENOMIC DNA]</scope>
    <source>
        <strain evidence="5 6">SI85-9A1</strain>
    </source>
</reference>
<dbReference type="Gene3D" id="3.40.50.720">
    <property type="entry name" value="NAD(P)-binding Rossmann-like Domain"/>
    <property type="match status" value="1"/>
</dbReference>
<feature type="domain" description="3-hydroxyacyl-CoA dehydrogenase C-terminal" evidence="3">
    <location>
        <begin position="188"/>
        <end position="250"/>
    </location>
</feature>
<dbReference type="OrthoDB" id="9803287at2"/>
<comment type="similarity">
    <text evidence="1">Belongs to the 3-hydroxyacyl-CoA dehydrogenase family.</text>
</comment>